<name>A0A0H5RBC7_9EUKA</name>
<evidence type="ECO:0000256" key="1">
    <source>
        <dbReference type="SAM" id="SignalP"/>
    </source>
</evidence>
<dbReference type="AlphaFoldDB" id="A0A0H5RBC7"/>
<organism evidence="2">
    <name type="scientific">Spongospora subterranea</name>
    <dbReference type="NCBI Taxonomy" id="70186"/>
    <lineage>
        <taxon>Eukaryota</taxon>
        <taxon>Sar</taxon>
        <taxon>Rhizaria</taxon>
        <taxon>Endomyxa</taxon>
        <taxon>Phytomyxea</taxon>
        <taxon>Plasmodiophorida</taxon>
        <taxon>Plasmodiophoridae</taxon>
        <taxon>Spongospora</taxon>
    </lineage>
</organism>
<feature type="signal peptide" evidence="1">
    <location>
        <begin position="1"/>
        <end position="20"/>
    </location>
</feature>
<accession>A0A0H5RBC7</accession>
<protein>
    <recommendedName>
        <fullName evidence="3">Secreted protein</fullName>
    </recommendedName>
</protein>
<feature type="chain" id="PRO_5005223998" description="Secreted protein" evidence="1">
    <location>
        <begin position="21"/>
        <end position="117"/>
    </location>
</feature>
<evidence type="ECO:0000313" key="2">
    <source>
        <dbReference type="EMBL" id="CRZ11111.1"/>
    </source>
</evidence>
<sequence length="117" mass="12945">MGGTYSALWALYAFKNLVDALSIDTFPGCPGQMSPRRSPHRDLLGEWRQEGTLMSSLCRSRNGNFAGLLRCSPVWIYCGPLSLLSRFLGLRRWPPSMFSCRLNGAALMSGELSRSLG</sequence>
<reference evidence="2" key="1">
    <citation type="submission" date="2015-04" db="EMBL/GenBank/DDBJ databases">
        <title>The genome sequence of the plant pathogenic Rhizarian Plasmodiophora brassicae reveals insights in its biotrophic life cycle and the origin of chitin synthesis.</title>
        <authorList>
            <person name="Schwelm A."/>
            <person name="Fogelqvist J."/>
            <person name="Knaust A."/>
            <person name="Julke S."/>
            <person name="Lilja T."/>
            <person name="Dhandapani V."/>
            <person name="Bonilla-Rosso G."/>
            <person name="Karlsson M."/>
            <person name="Shevchenko A."/>
            <person name="Choi S.R."/>
            <person name="Kim H.G."/>
            <person name="Park J.Y."/>
            <person name="Lim Y.P."/>
            <person name="Ludwig-Muller J."/>
            <person name="Dixelius C."/>
        </authorList>
    </citation>
    <scope>NUCLEOTIDE SEQUENCE</scope>
    <source>
        <tissue evidence="2">Potato root galls</tissue>
    </source>
</reference>
<dbReference type="EMBL" id="HACM01010669">
    <property type="protein sequence ID" value="CRZ11111.1"/>
    <property type="molecule type" value="Transcribed_RNA"/>
</dbReference>
<evidence type="ECO:0008006" key="3">
    <source>
        <dbReference type="Google" id="ProtNLM"/>
    </source>
</evidence>
<proteinExistence type="predicted"/>
<keyword evidence="1" id="KW-0732">Signal</keyword>